<organism evidence="2 3">
    <name type="scientific">Periplaneta americana</name>
    <name type="common">American cockroach</name>
    <name type="synonym">Blatta americana</name>
    <dbReference type="NCBI Taxonomy" id="6978"/>
    <lineage>
        <taxon>Eukaryota</taxon>
        <taxon>Metazoa</taxon>
        <taxon>Ecdysozoa</taxon>
        <taxon>Arthropoda</taxon>
        <taxon>Hexapoda</taxon>
        <taxon>Insecta</taxon>
        <taxon>Pterygota</taxon>
        <taxon>Neoptera</taxon>
        <taxon>Polyneoptera</taxon>
        <taxon>Dictyoptera</taxon>
        <taxon>Blattodea</taxon>
        <taxon>Blattoidea</taxon>
        <taxon>Blattidae</taxon>
        <taxon>Blattinae</taxon>
        <taxon>Periplaneta</taxon>
    </lineage>
</organism>
<reference evidence="2 3" key="1">
    <citation type="journal article" date="2022" name="Allergy">
        <title>Genome assembly and annotation of Periplaneta americana reveal a comprehensive cockroach allergen profile.</title>
        <authorList>
            <person name="Wang L."/>
            <person name="Xiong Q."/>
            <person name="Saelim N."/>
            <person name="Wang L."/>
            <person name="Nong W."/>
            <person name="Wan A.T."/>
            <person name="Shi M."/>
            <person name="Liu X."/>
            <person name="Cao Q."/>
            <person name="Hui J.H.L."/>
            <person name="Sookrung N."/>
            <person name="Leung T.F."/>
            <person name="Tungtrongchitr A."/>
            <person name="Tsui S.K.W."/>
        </authorList>
    </citation>
    <scope>NUCLEOTIDE SEQUENCE [LARGE SCALE GENOMIC DNA]</scope>
    <source>
        <strain evidence="2">PWHHKU_190912</strain>
    </source>
</reference>
<evidence type="ECO:0000256" key="1">
    <source>
        <dbReference type="SAM" id="MobiDB-lite"/>
    </source>
</evidence>
<protein>
    <submittedName>
        <fullName evidence="2">Uncharacterized protein</fullName>
    </submittedName>
</protein>
<feature type="region of interest" description="Disordered" evidence="1">
    <location>
        <begin position="58"/>
        <end position="99"/>
    </location>
</feature>
<dbReference type="EMBL" id="JAJSOF020000036">
    <property type="protein sequence ID" value="KAJ4428675.1"/>
    <property type="molecule type" value="Genomic_DNA"/>
</dbReference>
<dbReference type="Proteomes" id="UP001148838">
    <property type="component" value="Unassembled WGS sequence"/>
</dbReference>
<name>A0ABQ8S4B5_PERAM</name>
<feature type="compositionally biased region" description="Basic and acidic residues" evidence="1">
    <location>
        <begin position="61"/>
        <end position="86"/>
    </location>
</feature>
<gene>
    <name evidence="2" type="ORF">ANN_25668</name>
</gene>
<sequence length="99" mass="10995">MTGLCEGGNEPPGSLKASKSEEDRNAAVSASTSVCVYVVYSVVIKSAVISSSRNLDAFSDNETRHRQSKEKINENKINRQRERGFRVIENNAKRKPSHE</sequence>
<proteinExistence type="predicted"/>
<evidence type="ECO:0000313" key="2">
    <source>
        <dbReference type="EMBL" id="KAJ4428675.1"/>
    </source>
</evidence>
<keyword evidence="3" id="KW-1185">Reference proteome</keyword>
<accession>A0ABQ8S4B5</accession>
<feature type="region of interest" description="Disordered" evidence="1">
    <location>
        <begin position="1"/>
        <end position="24"/>
    </location>
</feature>
<comment type="caution">
    <text evidence="2">The sequence shown here is derived from an EMBL/GenBank/DDBJ whole genome shotgun (WGS) entry which is preliminary data.</text>
</comment>
<evidence type="ECO:0000313" key="3">
    <source>
        <dbReference type="Proteomes" id="UP001148838"/>
    </source>
</evidence>